<comment type="caution">
    <text evidence="1">The sequence shown here is derived from an EMBL/GenBank/DDBJ whole genome shotgun (WGS) entry which is preliminary data.</text>
</comment>
<organism evidence="1 2">
    <name type="scientific">Microdochium trichocladiopsis</name>
    <dbReference type="NCBI Taxonomy" id="1682393"/>
    <lineage>
        <taxon>Eukaryota</taxon>
        <taxon>Fungi</taxon>
        <taxon>Dikarya</taxon>
        <taxon>Ascomycota</taxon>
        <taxon>Pezizomycotina</taxon>
        <taxon>Sordariomycetes</taxon>
        <taxon>Xylariomycetidae</taxon>
        <taxon>Xylariales</taxon>
        <taxon>Microdochiaceae</taxon>
        <taxon>Microdochium</taxon>
    </lineage>
</organism>
<name>A0A9P8Y953_9PEZI</name>
<reference evidence="1" key="1">
    <citation type="journal article" date="2021" name="Nat. Commun.">
        <title>Genetic determinants of endophytism in the Arabidopsis root mycobiome.</title>
        <authorList>
            <person name="Mesny F."/>
            <person name="Miyauchi S."/>
            <person name="Thiergart T."/>
            <person name="Pickel B."/>
            <person name="Atanasova L."/>
            <person name="Karlsson M."/>
            <person name="Huettel B."/>
            <person name="Barry K.W."/>
            <person name="Haridas S."/>
            <person name="Chen C."/>
            <person name="Bauer D."/>
            <person name="Andreopoulos W."/>
            <person name="Pangilinan J."/>
            <person name="LaButti K."/>
            <person name="Riley R."/>
            <person name="Lipzen A."/>
            <person name="Clum A."/>
            <person name="Drula E."/>
            <person name="Henrissat B."/>
            <person name="Kohler A."/>
            <person name="Grigoriev I.V."/>
            <person name="Martin F.M."/>
            <person name="Hacquard S."/>
        </authorList>
    </citation>
    <scope>NUCLEOTIDE SEQUENCE</scope>
    <source>
        <strain evidence="1">MPI-CAGE-CH-0230</strain>
    </source>
</reference>
<dbReference type="GeneID" id="70177312"/>
<dbReference type="AlphaFoldDB" id="A0A9P8Y953"/>
<keyword evidence="2" id="KW-1185">Reference proteome</keyword>
<dbReference type="EMBL" id="JAGTJQ010000004">
    <property type="protein sequence ID" value="KAH7033065.1"/>
    <property type="molecule type" value="Genomic_DNA"/>
</dbReference>
<proteinExistence type="predicted"/>
<dbReference type="OrthoDB" id="4174307at2759"/>
<sequence length="158" mass="18001">MSRLHVPEEGFDLSENTQAVPWDFLNARCKSFHVEFLQLSAAGMSLEQAQALKNHVVLKIDFAHQIAGFRGVRVSMDVNQDLASTPSEDGGIPWKPGKMLVKPVVYRGASRSSARTFELEIYQESNLQRFLEELLVYGMQEFSFTNISDRYFGCRDFM</sequence>
<accession>A0A9P8Y953</accession>
<dbReference type="Proteomes" id="UP000756346">
    <property type="component" value="Unassembled WGS sequence"/>
</dbReference>
<protein>
    <submittedName>
        <fullName evidence="1">Uncharacterized protein</fullName>
    </submittedName>
</protein>
<evidence type="ECO:0000313" key="1">
    <source>
        <dbReference type="EMBL" id="KAH7033065.1"/>
    </source>
</evidence>
<gene>
    <name evidence="1" type="ORF">B0I36DRAFT_104457</name>
</gene>
<dbReference type="RefSeq" id="XP_046013897.1">
    <property type="nucleotide sequence ID" value="XM_046147766.1"/>
</dbReference>
<evidence type="ECO:0000313" key="2">
    <source>
        <dbReference type="Proteomes" id="UP000756346"/>
    </source>
</evidence>